<dbReference type="GO" id="GO:0008270">
    <property type="term" value="F:zinc ion binding"/>
    <property type="evidence" value="ECO:0007669"/>
    <property type="project" value="UniProtKB-KW"/>
</dbReference>
<evidence type="ECO:0000259" key="6">
    <source>
        <dbReference type="Pfam" id="PF02721"/>
    </source>
</evidence>
<dbReference type="Gene3D" id="2.40.50.140">
    <property type="entry name" value="Nucleic acid-binding proteins"/>
    <property type="match status" value="2"/>
</dbReference>
<gene>
    <name evidence="8" type="ORF">AQUCO_00400066v1</name>
</gene>
<dbReference type="Proteomes" id="UP000230069">
    <property type="component" value="Unassembled WGS sequence"/>
</dbReference>
<dbReference type="CDD" id="cd04480">
    <property type="entry name" value="RPA1_DBD_A_like"/>
    <property type="match status" value="1"/>
</dbReference>
<comment type="similarity">
    <text evidence="1">Belongs to the replication factor A protein 1 family.</text>
</comment>
<protein>
    <recommendedName>
        <fullName evidence="10">DUF223 domain-containing protein</fullName>
    </recommendedName>
</protein>
<name>A0A2G5ET69_AQUCA</name>
<dbReference type="InterPro" id="IPR003871">
    <property type="entry name" value="RFA1B/D_OB_1st"/>
</dbReference>
<sequence>MACTDYHYLSEVNDSSERWKVKVRISRKWNVIDFESQEDTLRIDMVLLDEKGDQVHATIPKRQIMKFSTILHEGDVYFLHKFGVSPVKSNYRPVRHPYRVFLKWDTMIKPATNIRPTFPKFKFDFVEYGDIKLRLKDKTYLTDVYGQLTGFTNVKNVESGTLQEIFLKDKSGSNLKVTLWGRAIEQFPDNIVNSSTSCPVVVVTSLTVKLFDGEYSVSSTTATKLYVNLDISEVASLLMDSNEENTVQLIDASSTAITLEERMVNNRKKLVEIVQTVPYAFIVSLLLCFSKKI</sequence>
<keyword evidence="5" id="KW-0238">DNA-binding</keyword>
<dbReference type="PANTHER" id="PTHR47165">
    <property type="entry name" value="OS03G0429900 PROTEIN"/>
    <property type="match status" value="1"/>
</dbReference>
<evidence type="ECO:0000313" key="9">
    <source>
        <dbReference type="Proteomes" id="UP000230069"/>
    </source>
</evidence>
<dbReference type="FunFam" id="2.40.50.140:FF:000041">
    <property type="entry name" value="Replication protein A subunit"/>
    <property type="match status" value="1"/>
</dbReference>
<evidence type="ECO:0000259" key="7">
    <source>
        <dbReference type="Pfam" id="PF16900"/>
    </source>
</evidence>
<keyword evidence="3" id="KW-0863">Zinc-finger</keyword>
<keyword evidence="4" id="KW-0862">Zinc</keyword>
<dbReference type="OrthoDB" id="1931061at2759"/>
<evidence type="ECO:0000256" key="2">
    <source>
        <dbReference type="ARBA" id="ARBA00022723"/>
    </source>
</evidence>
<organism evidence="8 9">
    <name type="scientific">Aquilegia coerulea</name>
    <name type="common">Rocky mountain columbine</name>
    <dbReference type="NCBI Taxonomy" id="218851"/>
    <lineage>
        <taxon>Eukaryota</taxon>
        <taxon>Viridiplantae</taxon>
        <taxon>Streptophyta</taxon>
        <taxon>Embryophyta</taxon>
        <taxon>Tracheophyta</taxon>
        <taxon>Spermatophyta</taxon>
        <taxon>Magnoliopsida</taxon>
        <taxon>Ranunculales</taxon>
        <taxon>Ranunculaceae</taxon>
        <taxon>Thalictroideae</taxon>
        <taxon>Aquilegia</taxon>
    </lineage>
</organism>
<dbReference type="SUPFAM" id="SSF50249">
    <property type="entry name" value="Nucleic acid-binding proteins"/>
    <property type="match status" value="2"/>
</dbReference>
<dbReference type="GO" id="GO:0003677">
    <property type="term" value="F:DNA binding"/>
    <property type="evidence" value="ECO:0007669"/>
    <property type="project" value="UniProtKB-KW"/>
</dbReference>
<accession>A0A2G5ET69</accession>
<evidence type="ECO:0000256" key="3">
    <source>
        <dbReference type="ARBA" id="ARBA00022771"/>
    </source>
</evidence>
<dbReference type="Pfam" id="PF16900">
    <property type="entry name" value="REPA_OB_2"/>
    <property type="match status" value="1"/>
</dbReference>
<evidence type="ECO:0000256" key="4">
    <source>
        <dbReference type="ARBA" id="ARBA00022833"/>
    </source>
</evidence>
<dbReference type="CDD" id="cd04481">
    <property type="entry name" value="RPA1_DBD_B_like"/>
    <property type="match status" value="1"/>
</dbReference>
<dbReference type="Pfam" id="PF02721">
    <property type="entry name" value="DUF223"/>
    <property type="match status" value="1"/>
</dbReference>
<feature type="domain" description="Replication protein A OB" evidence="7">
    <location>
        <begin position="146"/>
        <end position="228"/>
    </location>
</feature>
<keyword evidence="9" id="KW-1185">Reference proteome</keyword>
<dbReference type="STRING" id="218851.A0A2G5ET69"/>
<dbReference type="AlphaFoldDB" id="A0A2G5ET69"/>
<dbReference type="EMBL" id="KZ305021">
    <property type="protein sequence ID" value="PIA58946.1"/>
    <property type="molecule type" value="Genomic_DNA"/>
</dbReference>
<proteinExistence type="inferred from homology"/>
<dbReference type="PANTHER" id="PTHR47165:SF4">
    <property type="entry name" value="OS03G0429900 PROTEIN"/>
    <property type="match status" value="1"/>
</dbReference>
<evidence type="ECO:0000313" key="8">
    <source>
        <dbReference type="EMBL" id="PIA58946.1"/>
    </source>
</evidence>
<keyword evidence="2" id="KW-0479">Metal-binding</keyword>
<dbReference type="InParanoid" id="A0A2G5ET69"/>
<evidence type="ECO:0000256" key="1">
    <source>
        <dbReference type="ARBA" id="ARBA00005690"/>
    </source>
</evidence>
<evidence type="ECO:0000256" key="5">
    <source>
        <dbReference type="ARBA" id="ARBA00023125"/>
    </source>
</evidence>
<dbReference type="InterPro" id="IPR012340">
    <property type="entry name" value="NA-bd_OB-fold"/>
</dbReference>
<evidence type="ECO:0008006" key="10">
    <source>
        <dbReference type="Google" id="ProtNLM"/>
    </source>
</evidence>
<feature type="domain" description="Replication protein A 70 kDa DNA-binding subunit B/D first OB fold" evidence="6">
    <location>
        <begin position="6"/>
        <end position="110"/>
    </location>
</feature>
<dbReference type="InterPro" id="IPR031657">
    <property type="entry name" value="REPA_OB_2"/>
</dbReference>
<reference evidence="8 9" key="1">
    <citation type="submission" date="2017-09" db="EMBL/GenBank/DDBJ databases">
        <title>WGS assembly of Aquilegia coerulea Goldsmith.</title>
        <authorList>
            <person name="Hodges S."/>
            <person name="Kramer E."/>
            <person name="Nordborg M."/>
            <person name="Tomkins J."/>
            <person name="Borevitz J."/>
            <person name="Derieg N."/>
            <person name="Yan J."/>
            <person name="Mihaltcheva S."/>
            <person name="Hayes R.D."/>
            <person name="Rokhsar D."/>
        </authorList>
    </citation>
    <scope>NUCLEOTIDE SEQUENCE [LARGE SCALE GENOMIC DNA]</scope>
    <source>
        <strain evidence="9">cv. Goldsmith</strain>
    </source>
</reference>